<accession>A0A1H7FV32</accession>
<feature type="region of interest" description="Disordered" evidence="1">
    <location>
        <begin position="40"/>
        <end position="59"/>
    </location>
</feature>
<evidence type="ECO:0008006" key="4">
    <source>
        <dbReference type="Google" id="ProtNLM"/>
    </source>
</evidence>
<keyword evidence="3" id="KW-1185">Reference proteome</keyword>
<gene>
    <name evidence="2" type="ORF">SAMN05216214_101319</name>
</gene>
<evidence type="ECO:0000313" key="2">
    <source>
        <dbReference type="EMBL" id="SEK29107.1"/>
    </source>
</evidence>
<dbReference type="RefSeq" id="WP_083394199.1">
    <property type="nucleotide sequence ID" value="NZ_FOAS01000001.1"/>
</dbReference>
<protein>
    <recommendedName>
        <fullName evidence="4">Lipase chaperone</fullName>
    </recommendedName>
</protein>
<feature type="compositionally biased region" description="Low complexity" evidence="1">
    <location>
        <begin position="40"/>
        <end position="55"/>
    </location>
</feature>
<name>A0A1H7FV32_9GAMM</name>
<dbReference type="EMBL" id="FOAS01000001">
    <property type="protein sequence ID" value="SEK29107.1"/>
    <property type="molecule type" value="Genomic_DNA"/>
</dbReference>
<organism evidence="2 3">
    <name type="scientific">Atopomonas hussainii</name>
    <dbReference type="NCBI Taxonomy" id="1429083"/>
    <lineage>
        <taxon>Bacteria</taxon>
        <taxon>Pseudomonadati</taxon>
        <taxon>Pseudomonadota</taxon>
        <taxon>Gammaproteobacteria</taxon>
        <taxon>Pseudomonadales</taxon>
        <taxon>Pseudomonadaceae</taxon>
        <taxon>Atopomonas</taxon>
    </lineage>
</organism>
<sequence length="235" mass="24988">MTPLKTPLARALVTLTAGLVLGSSGWWLYTANTPAATPNNAPAATAMPANSANPAQPEDALSAEQQALLNAPETQHYQDNLAFATRLRSFLSEAKQLSEAQRDAQIEAFAAAIAEREGRGELALNEALLLDLALIEARGGDEASQKAAADALVARYRQRSAERVQAGLKDAVEAQAFVLYKSQESEIVSEVMAMNEAALPLGVSRDEYLRQRLQSAREAALAQASGTSQNAPQSN</sequence>
<evidence type="ECO:0000313" key="3">
    <source>
        <dbReference type="Proteomes" id="UP000185766"/>
    </source>
</evidence>
<evidence type="ECO:0000256" key="1">
    <source>
        <dbReference type="SAM" id="MobiDB-lite"/>
    </source>
</evidence>
<proteinExistence type="predicted"/>
<reference evidence="2 3" key="1">
    <citation type="submission" date="2016-10" db="EMBL/GenBank/DDBJ databases">
        <authorList>
            <person name="de Groot N.N."/>
        </authorList>
    </citation>
    <scope>NUCLEOTIDE SEQUENCE [LARGE SCALE GENOMIC DNA]</scope>
    <source>
        <strain evidence="2 3">JCM 19513</strain>
    </source>
</reference>
<dbReference type="Proteomes" id="UP000185766">
    <property type="component" value="Unassembled WGS sequence"/>
</dbReference>
<dbReference type="AlphaFoldDB" id="A0A1H7FV32"/>